<dbReference type="Gene3D" id="3.90.70.10">
    <property type="entry name" value="Cysteine proteinases"/>
    <property type="match status" value="1"/>
</dbReference>
<dbReference type="Proteomes" id="UP000582659">
    <property type="component" value="Unassembled WGS sequence"/>
</dbReference>
<evidence type="ECO:0000256" key="3">
    <source>
        <dbReference type="ARBA" id="ARBA00009085"/>
    </source>
</evidence>
<evidence type="ECO:0000256" key="15">
    <source>
        <dbReference type="ARBA" id="ARBA00022843"/>
    </source>
</evidence>
<keyword evidence="7" id="KW-0132">Cell division</keyword>
<evidence type="ECO:0000259" key="25">
    <source>
        <dbReference type="PROSITE" id="PS50271"/>
    </source>
</evidence>
<dbReference type="InterPro" id="IPR028889">
    <property type="entry name" value="USP"/>
</dbReference>
<keyword evidence="13" id="KW-0378">Hydrolase</keyword>
<dbReference type="GO" id="GO:0000245">
    <property type="term" value="P:spliceosomal complex assembly"/>
    <property type="evidence" value="ECO:0007669"/>
    <property type="project" value="InterPro"/>
</dbReference>
<evidence type="ECO:0000256" key="12">
    <source>
        <dbReference type="ARBA" id="ARBA00022786"/>
    </source>
</evidence>
<dbReference type="SUPFAM" id="SSF57850">
    <property type="entry name" value="RING/U-box"/>
    <property type="match status" value="1"/>
</dbReference>
<keyword evidence="16" id="KW-0508">mRNA splicing</keyword>
<evidence type="ECO:0000256" key="18">
    <source>
        <dbReference type="ARBA" id="ARBA00023306"/>
    </source>
</evidence>
<dbReference type="Proteomes" id="UP000659654">
    <property type="component" value="Unassembled WGS sequence"/>
</dbReference>
<dbReference type="WBParaSite" id="BXY_0996000.1">
    <property type="protein sequence ID" value="BXY_0996000.1"/>
    <property type="gene ID" value="BXY_0996000"/>
</dbReference>
<dbReference type="EMBL" id="CAJFDI010000001">
    <property type="protein sequence ID" value="CAD5209227.1"/>
    <property type="molecule type" value="Genomic_DNA"/>
</dbReference>
<evidence type="ECO:0000313" key="27">
    <source>
        <dbReference type="Proteomes" id="UP000095284"/>
    </source>
</evidence>
<dbReference type="Pfam" id="PF02148">
    <property type="entry name" value="zf-UBP"/>
    <property type="match status" value="1"/>
</dbReference>
<dbReference type="GO" id="GO:0016579">
    <property type="term" value="P:protein deubiquitination"/>
    <property type="evidence" value="ECO:0007669"/>
    <property type="project" value="InterPro"/>
</dbReference>
<dbReference type="SMART" id="SM00290">
    <property type="entry name" value="ZnF_UBP"/>
    <property type="match status" value="1"/>
</dbReference>
<dbReference type="GO" id="GO:0005681">
    <property type="term" value="C:spliceosomal complex"/>
    <property type="evidence" value="ECO:0007669"/>
    <property type="project" value="UniProtKB-KW"/>
</dbReference>
<dbReference type="Proteomes" id="UP000095284">
    <property type="component" value="Unplaced"/>
</dbReference>
<dbReference type="CDD" id="cd02669">
    <property type="entry name" value="Peptidase_C19M"/>
    <property type="match status" value="1"/>
</dbReference>
<evidence type="ECO:0000256" key="16">
    <source>
        <dbReference type="ARBA" id="ARBA00023187"/>
    </source>
</evidence>
<accession>A0A1I7SAB3</accession>
<feature type="compositionally biased region" description="Basic and acidic residues" evidence="23">
    <location>
        <begin position="7"/>
        <end position="26"/>
    </location>
</feature>
<dbReference type="eggNOG" id="KOG2026">
    <property type="taxonomic scope" value="Eukaryota"/>
</dbReference>
<evidence type="ECO:0000256" key="17">
    <source>
        <dbReference type="ARBA" id="ARBA00023242"/>
    </source>
</evidence>
<feature type="domain" description="USP" evidence="24">
    <location>
        <begin position="173"/>
        <end position="503"/>
    </location>
</feature>
<evidence type="ECO:0000256" key="21">
    <source>
        <dbReference type="ARBA" id="ARBA00079185"/>
    </source>
</evidence>
<evidence type="ECO:0000313" key="26">
    <source>
        <dbReference type="EMBL" id="CAD5209227.1"/>
    </source>
</evidence>
<dbReference type="FunFam" id="3.30.40.10:FF:000068">
    <property type="entry name" value="U4/U6.U5 tri-snRNP-associated protein 2"/>
    <property type="match status" value="1"/>
</dbReference>
<organism evidence="27 29">
    <name type="scientific">Bursaphelenchus xylophilus</name>
    <name type="common">Pinewood nematode worm</name>
    <name type="synonym">Aphelenchoides xylophilus</name>
    <dbReference type="NCBI Taxonomy" id="6326"/>
    <lineage>
        <taxon>Eukaryota</taxon>
        <taxon>Metazoa</taxon>
        <taxon>Ecdysozoa</taxon>
        <taxon>Nematoda</taxon>
        <taxon>Chromadorea</taxon>
        <taxon>Rhabditida</taxon>
        <taxon>Tylenchina</taxon>
        <taxon>Tylenchomorpha</taxon>
        <taxon>Aphelenchoidea</taxon>
        <taxon>Aphelenchoididae</taxon>
        <taxon>Bursaphelenchus</taxon>
    </lineage>
</organism>
<keyword evidence="9" id="KW-0479">Metal-binding</keyword>
<evidence type="ECO:0000256" key="2">
    <source>
        <dbReference type="ARBA" id="ARBA00004123"/>
    </source>
</evidence>
<comment type="subcellular location">
    <subcellularLocation>
        <location evidence="2">Nucleus</location>
    </subcellularLocation>
</comment>
<dbReference type="SMR" id="A0A1I7SAB3"/>
<evidence type="ECO:0000259" key="24">
    <source>
        <dbReference type="PROSITE" id="PS50235"/>
    </source>
</evidence>
<dbReference type="EMBL" id="CAJFCV020000001">
    <property type="protein sequence ID" value="CAG9084110.1"/>
    <property type="molecule type" value="Genomic_DNA"/>
</dbReference>
<protein>
    <recommendedName>
        <fullName evidence="20">Ubiquitin carboxyl-terminal hydrolase 39</fullName>
        <ecNumber evidence="4">3.4.19.12</ecNumber>
    </recommendedName>
    <alternativeName>
        <fullName evidence="21">U4/U6.U5 tri-snRNP-associated 65 kDa protein</fullName>
    </alternativeName>
</protein>
<dbReference type="InterPro" id="IPR038765">
    <property type="entry name" value="Papain-like_cys_pep_sf"/>
</dbReference>
<keyword evidence="14" id="KW-0862">Zinc</keyword>
<comment type="subunit">
    <text evidence="19">The U4/U6-U5 tri-snRNP complex is a building block of the precatalytic spliceosome (spliceosome B complex). Component of the U4/U6-U5 tri-snRNP complex composed of the U4, U6 and U5 snRNAs and at least PRPF3, PRPF4, PRPF6, PRPF8, PRPF31, SNRNP200, TXNL4A, SNRNP40, SNRPB, SNRPD1, SNRPD2, SNRPD3, SNRPE, SNRPF, SNRPG, DDX23, CD2BP2, PPIH, SNU13, EFTUD2, SART1 and USP39, plus LSM2, LSM3, LSM4, LSM5, LSM6, LSM7 and LSM8.</text>
</comment>
<dbReference type="InterPro" id="IPR001607">
    <property type="entry name" value="Znf_UBP"/>
</dbReference>
<dbReference type="PROSITE" id="PS50235">
    <property type="entry name" value="USP_3"/>
    <property type="match status" value="1"/>
</dbReference>
<dbReference type="GO" id="GO:0008270">
    <property type="term" value="F:zinc ion binding"/>
    <property type="evidence" value="ECO:0007669"/>
    <property type="project" value="UniProtKB-KW"/>
</dbReference>
<dbReference type="InterPro" id="IPR050185">
    <property type="entry name" value="Ub_carboxyl-term_hydrolase"/>
</dbReference>
<evidence type="ECO:0000256" key="4">
    <source>
        <dbReference type="ARBA" id="ARBA00012759"/>
    </source>
</evidence>
<dbReference type="OrthoDB" id="10263353at2759"/>
<evidence type="ECO:0000256" key="19">
    <source>
        <dbReference type="ARBA" id="ARBA00064202"/>
    </source>
</evidence>
<evidence type="ECO:0000256" key="9">
    <source>
        <dbReference type="ARBA" id="ARBA00022723"/>
    </source>
</evidence>
<evidence type="ECO:0000256" key="1">
    <source>
        <dbReference type="ARBA" id="ARBA00000707"/>
    </source>
</evidence>
<comment type="similarity">
    <text evidence="3">Belongs to the peptidase C19 family.</text>
</comment>
<feature type="domain" description="UBP-type" evidence="25">
    <location>
        <begin position="51"/>
        <end position="148"/>
    </location>
</feature>
<keyword evidence="11 22" id="KW-0863">Zinc-finger</keyword>
<dbReference type="PROSITE" id="PS50271">
    <property type="entry name" value="ZF_UBP"/>
    <property type="match status" value="1"/>
</dbReference>
<keyword evidence="18" id="KW-0131">Cell cycle</keyword>
<evidence type="ECO:0000256" key="11">
    <source>
        <dbReference type="ARBA" id="ARBA00022771"/>
    </source>
</evidence>
<feature type="compositionally biased region" description="Polar residues" evidence="23">
    <location>
        <begin position="519"/>
        <end position="542"/>
    </location>
</feature>
<dbReference type="PANTHER" id="PTHR21646">
    <property type="entry name" value="UBIQUITIN CARBOXYL-TERMINAL HYDROLASE"/>
    <property type="match status" value="1"/>
</dbReference>
<dbReference type="InterPro" id="IPR001394">
    <property type="entry name" value="Peptidase_C19_UCH"/>
</dbReference>
<evidence type="ECO:0000256" key="22">
    <source>
        <dbReference type="PROSITE-ProRule" id="PRU00502"/>
    </source>
</evidence>
<evidence type="ECO:0000313" key="29">
    <source>
        <dbReference type="WBParaSite" id="BXY_0996000.1"/>
    </source>
</evidence>
<evidence type="ECO:0000313" key="28">
    <source>
        <dbReference type="Proteomes" id="UP000659654"/>
    </source>
</evidence>
<sequence length="542" mass="63054">MRKRKLHEPSNEHEEKVQKLGSDVKTENGGFGDEEEPVWCLKKAQLENPTRQCPYLDTIDRSVLDFDFEKLCSVSLQHTNVYACMVCGKYFQGRGTNTHAYTHALDTEHHVFLNLSTLKFYCLPDNYEIIDPSLEDIQYVLKPTYTKEMIKSIDSRSTQIRAFDGNTYFPGLMGLNNIKANDYSNVVFHALSHVTPLRNYFLDEENYRKVKRPPGDKLSLLPQRFGELIRKLWNPRAFKAHVSPHEMLQAVVECSNKKFQIIVQSDASDFLQFFLNTLHIALNGTKKADSSIIYKTFRGKLKQYTRKVLPVNVSEEARITLSETDEFKEKSTDVPFLSLSMDLPDAPLYRDELMQNIIPQIPLGVLFEKYNGTTEKEYKTYNDNFIRRYEIVQLPDYLLLKYNRFQKNEWFIEKNPTIVNFPITNIDLYDCLSEEAKKLQKYTTYDLISNVVHDGKPDTGSYRIQIFHPGTQKWNELEDLHVKEILPQMITLAECYIQVWKLNKKLTREQRVGEEPMDFTQTPAPSNPTSNLTGQSEILNKS</sequence>
<dbReference type="Pfam" id="PF00443">
    <property type="entry name" value="UCH"/>
    <property type="match status" value="1"/>
</dbReference>
<name>A0A1I7SAB3_BURXY</name>
<comment type="catalytic activity">
    <reaction evidence="1">
        <text>Thiol-dependent hydrolysis of ester, thioester, amide, peptide and isopeptide bonds formed by the C-terminal Gly of ubiquitin (a 76-residue protein attached to proteins as an intracellular targeting signal).</text>
        <dbReference type="EC" id="3.4.19.12"/>
    </reaction>
</comment>
<evidence type="ECO:0000256" key="10">
    <source>
        <dbReference type="ARBA" id="ARBA00022728"/>
    </source>
</evidence>
<evidence type="ECO:0000256" key="8">
    <source>
        <dbReference type="ARBA" id="ARBA00022664"/>
    </source>
</evidence>
<dbReference type="InterPro" id="IPR013083">
    <property type="entry name" value="Znf_RING/FYVE/PHD"/>
</dbReference>
<evidence type="ECO:0000256" key="6">
    <source>
        <dbReference type="ARBA" id="ARBA00022553"/>
    </source>
</evidence>
<gene>
    <name evidence="26" type="ORF">BXYJ_LOCUS1337</name>
</gene>
<dbReference type="InterPro" id="IPR033809">
    <property type="entry name" value="USP39"/>
</dbReference>
<feature type="region of interest" description="Disordered" evidence="23">
    <location>
        <begin position="1"/>
        <end position="32"/>
    </location>
</feature>
<evidence type="ECO:0000256" key="7">
    <source>
        <dbReference type="ARBA" id="ARBA00022618"/>
    </source>
</evidence>
<dbReference type="GO" id="GO:0004843">
    <property type="term" value="F:cysteine-type deubiquitinase activity"/>
    <property type="evidence" value="ECO:0007669"/>
    <property type="project" value="UniProtKB-EC"/>
</dbReference>
<keyword evidence="5" id="KW-1017">Isopeptide bond</keyword>
<proteinExistence type="inferred from homology"/>
<keyword evidence="17" id="KW-0539">Nucleus</keyword>
<evidence type="ECO:0000256" key="13">
    <source>
        <dbReference type="ARBA" id="ARBA00022801"/>
    </source>
</evidence>
<dbReference type="EC" id="3.4.19.12" evidence="4"/>
<evidence type="ECO:0000256" key="5">
    <source>
        <dbReference type="ARBA" id="ARBA00022499"/>
    </source>
</evidence>
<evidence type="ECO:0000256" key="14">
    <source>
        <dbReference type="ARBA" id="ARBA00022833"/>
    </source>
</evidence>
<keyword evidence="28" id="KW-1185">Reference proteome</keyword>
<keyword evidence="6" id="KW-0597">Phosphoprotein</keyword>
<keyword evidence="12" id="KW-0833">Ubl conjugation pathway</keyword>
<dbReference type="FunFam" id="3.90.70.10:FF:000030">
    <property type="entry name" value="U4/U6.U5 tri-snRNP-associated protein 2"/>
    <property type="match status" value="1"/>
</dbReference>
<keyword evidence="10" id="KW-0747">Spliceosome</keyword>
<keyword evidence="8" id="KW-0507">mRNA processing</keyword>
<evidence type="ECO:0000256" key="20">
    <source>
        <dbReference type="ARBA" id="ARBA00071645"/>
    </source>
</evidence>
<reference evidence="29" key="1">
    <citation type="submission" date="2016-11" db="UniProtKB">
        <authorList>
            <consortium name="WormBaseParasite"/>
        </authorList>
    </citation>
    <scope>IDENTIFICATION</scope>
</reference>
<dbReference type="GO" id="GO:0051301">
    <property type="term" value="P:cell division"/>
    <property type="evidence" value="ECO:0007669"/>
    <property type="project" value="UniProtKB-KW"/>
</dbReference>
<evidence type="ECO:0000256" key="23">
    <source>
        <dbReference type="SAM" id="MobiDB-lite"/>
    </source>
</evidence>
<feature type="region of interest" description="Disordered" evidence="23">
    <location>
        <begin position="512"/>
        <end position="542"/>
    </location>
</feature>
<dbReference type="SUPFAM" id="SSF54001">
    <property type="entry name" value="Cysteine proteinases"/>
    <property type="match status" value="1"/>
</dbReference>
<dbReference type="Gene3D" id="3.30.40.10">
    <property type="entry name" value="Zinc/RING finger domain, C3HC4 (zinc finger)"/>
    <property type="match status" value="1"/>
</dbReference>
<dbReference type="AlphaFoldDB" id="A0A1I7SAB3"/>
<reference evidence="26" key="2">
    <citation type="submission" date="2020-09" db="EMBL/GenBank/DDBJ databases">
        <authorList>
            <person name="Kikuchi T."/>
        </authorList>
    </citation>
    <scope>NUCLEOTIDE SEQUENCE</scope>
    <source>
        <strain evidence="26">Ka4C1</strain>
    </source>
</reference>
<keyword evidence="15" id="KW-0832">Ubl conjugation</keyword>
<dbReference type="PANTHER" id="PTHR21646:SF16">
    <property type="entry name" value="U4_U6.U5 TRI-SNRNP-ASSOCIATED PROTEIN 2"/>
    <property type="match status" value="1"/>
</dbReference>